<dbReference type="EMBL" id="ML994611">
    <property type="protein sequence ID" value="KAF2194891.1"/>
    <property type="molecule type" value="Genomic_DNA"/>
</dbReference>
<gene>
    <name evidence="1" type="ORF">K469DRAFT_137122</name>
</gene>
<protein>
    <submittedName>
        <fullName evidence="1">Uncharacterized protein</fullName>
    </submittedName>
</protein>
<evidence type="ECO:0000313" key="2">
    <source>
        <dbReference type="Proteomes" id="UP000800200"/>
    </source>
</evidence>
<reference evidence="1" key="1">
    <citation type="journal article" date="2020" name="Stud. Mycol.">
        <title>101 Dothideomycetes genomes: a test case for predicting lifestyles and emergence of pathogens.</title>
        <authorList>
            <person name="Haridas S."/>
            <person name="Albert R."/>
            <person name="Binder M."/>
            <person name="Bloem J."/>
            <person name="Labutti K."/>
            <person name="Salamov A."/>
            <person name="Andreopoulos B."/>
            <person name="Baker S."/>
            <person name="Barry K."/>
            <person name="Bills G."/>
            <person name="Bluhm B."/>
            <person name="Cannon C."/>
            <person name="Castanera R."/>
            <person name="Culley D."/>
            <person name="Daum C."/>
            <person name="Ezra D."/>
            <person name="Gonzalez J."/>
            <person name="Henrissat B."/>
            <person name="Kuo A."/>
            <person name="Liang C."/>
            <person name="Lipzen A."/>
            <person name="Lutzoni F."/>
            <person name="Magnuson J."/>
            <person name="Mondo S."/>
            <person name="Nolan M."/>
            <person name="Ohm R."/>
            <person name="Pangilinan J."/>
            <person name="Park H.-J."/>
            <person name="Ramirez L."/>
            <person name="Alfaro M."/>
            <person name="Sun H."/>
            <person name="Tritt A."/>
            <person name="Yoshinaga Y."/>
            <person name="Zwiers L.-H."/>
            <person name="Turgeon B."/>
            <person name="Goodwin S."/>
            <person name="Spatafora J."/>
            <person name="Crous P."/>
            <person name="Grigoriev I."/>
        </authorList>
    </citation>
    <scope>NUCLEOTIDE SEQUENCE</scope>
    <source>
        <strain evidence="1">CBS 207.26</strain>
    </source>
</reference>
<evidence type="ECO:0000313" key="1">
    <source>
        <dbReference type="EMBL" id="KAF2194891.1"/>
    </source>
</evidence>
<dbReference type="Proteomes" id="UP000800200">
    <property type="component" value="Unassembled WGS sequence"/>
</dbReference>
<sequence>MADSQISGGGKKDVPFVLYKGYMSEVSCFTVGNNLRSLRESGTTPTPSVLTRSSNLHLYTTKCPLTDIPKGSYRLVYTPSILPSGAWVLIFAAPLGSEFVWFFWPSGSSYPTKMEEYLTSLTASGALLSVSPMKIGDKRHRLLHAMVKLLPMPWCRIGGLMIWRWWLTPRPQVGCAGGVGWG</sequence>
<organism evidence="1 2">
    <name type="scientific">Zopfia rhizophila CBS 207.26</name>
    <dbReference type="NCBI Taxonomy" id="1314779"/>
    <lineage>
        <taxon>Eukaryota</taxon>
        <taxon>Fungi</taxon>
        <taxon>Dikarya</taxon>
        <taxon>Ascomycota</taxon>
        <taxon>Pezizomycotina</taxon>
        <taxon>Dothideomycetes</taxon>
        <taxon>Dothideomycetes incertae sedis</taxon>
        <taxon>Zopfiaceae</taxon>
        <taxon>Zopfia</taxon>
    </lineage>
</organism>
<accession>A0A6A6EUD4</accession>
<keyword evidence="2" id="KW-1185">Reference proteome</keyword>
<name>A0A6A6EUD4_9PEZI</name>
<proteinExistence type="predicted"/>
<dbReference type="AlphaFoldDB" id="A0A6A6EUD4"/>
<dbReference type="OrthoDB" id="3801019at2759"/>